<dbReference type="Pfam" id="PF00326">
    <property type="entry name" value="Peptidase_S9"/>
    <property type="match status" value="1"/>
</dbReference>
<dbReference type="Gene3D" id="3.40.50.1820">
    <property type="entry name" value="alpha/beta hydrolase"/>
    <property type="match status" value="1"/>
</dbReference>
<sequence>MNNYHKLIIAGIPCIRIDPHISSNGIVILYHGWVSNINDYIFFGSLISDWGFTVIIPEIPFHGTRGKLNYFDPKEVQKHFWNVVIQTVEEARNLITELTAKEMIVGVIGNSAGGFSAAGIFSNNLNIKSAIVMNGSCAWERFEELTCERDRRSPWISIDRDSIHKLDPAKSIENLKNKSLLILHGTEDTTIPIDSQKYFMQMIEQNNLLDSIKFVEYSKVNHQITLSMLEEAKKWLYERTDI</sequence>
<accession>A0ABW3PX30</accession>
<dbReference type="SUPFAM" id="SSF53474">
    <property type="entry name" value="alpha/beta-Hydrolases"/>
    <property type="match status" value="1"/>
</dbReference>
<gene>
    <name evidence="2" type="ORF">ACFQ3J_13030</name>
</gene>
<evidence type="ECO:0000313" key="2">
    <source>
        <dbReference type="EMBL" id="MFD1129098.1"/>
    </source>
</evidence>
<name>A0ABW3PX30_9BACL</name>
<dbReference type="InterPro" id="IPR001375">
    <property type="entry name" value="Peptidase_S9_cat"/>
</dbReference>
<protein>
    <submittedName>
        <fullName evidence="2">Prolyl oligopeptidase family serine peptidase</fullName>
    </submittedName>
</protein>
<evidence type="ECO:0000313" key="3">
    <source>
        <dbReference type="Proteomes" id="UP001597169"/>
    </source>
</evidence>
<dbReference type="RefSeq" id="WP_251582033.1">
    <property type="nucleotide sequence ID" value="NZ_JBHTKX010000001.1"/>
</dbReference>
<feature type="domain" description="Peptidase S9 prolyl oligopeptidase catalytic" evidence="1">
    <location>
        <begin position="46"/>
        <end position="224"/>
    </location>
</feature>
<reference evidence="3" key="1">
    <citation type="journal article" date="2019" name="Int. J. Syst. Evol. Microbiol.">
        <title>The Global Catalogue of Microorganisms (GCM) 10K type strain sequencing project: providing services to taxonomists for standard genome sequencing and annotation.</title>
        <authorList>
            <consortium name="The Broad Institute Genomics Platform"/>
            <consortium name="The Broad Institute Genome Sequencing Center for Infectious Disease"/>
            <person name="Wu L."/>
            <person name="Ma J."/>
        </authorList>
    </citation>
    <scope>NUCLEOTIDE SEQUENCE [LARGE SCALE GENOMIC DNA]</scope>
    <source>
        <strain evidence="3">CCUG 53519</strain>
    </source>
</reference>
<evidence type="ECO:0000259" key="1">
    <source>
        <dbReference type="Pfam" id="PF00326"/>
    </source>
</evidence>
<proteinExistence type="predicted"/>
<keyword evidence="3" id="KW-1185">Reference proteome</keyword>
<organism evidence="2 3">
    <name type="scientific">Paenibacillus provencensis</name>
    <dbReference type="NCBI Taxonomy" id="441151"/>
    <lineage>
        <taxon>Bacteria</taxon>
        <taxon>Bacillati</taxon>
        <taxon>Bacillota</taxon>
        <taxon>Bacilli</taxon>
        <taxon>Bacillales</taxon>
        <taxon>Paenibacillaceae</taxon>
        <taxon>Paenibacillus</taxon>
    </lineage>
</organism>
<comment type="caution">
    <text evidence="2">The sequence shown here is derived from an EMBL/GenBank/DDBJ whole genome shotgun (WGS) entry which is preliminary data.</text>
</comment>
<dbReference type="EMBL" id="JBHTKX010000001">
    <property type="protein sequence ID" value="MFD1129098.1"/>
    <property type="molecule type" value="Genomic_DNA"/>
</dbReference>
<dbReference type="InterPro" id="IPR029058">
    <property type="entry name" value="AB_hydrolase_fold"/>
</dbReference>
<dbReference type="Proteomes" id="UP001597169">
    <property type="component" value="Unassembled WGS sequence"/>
</dbReference>